<evidence type="ECO:0000256" key="7">
    <source>
        <dbReference type="ARBA" id="ARBA00022699"/>
    </source>
</evidence>
<dbReference type="Pfam" id="PF00023">
    <property type="entry name" value="Ank"/>
    <property type="match status" value="3"/>
</dbReference>
<evidence type="ECO:0000256" key="2">
    <source>
        <dbReference type="ARBA" id="ARBA00004613"/>
    </source>
</evidence>
<dbReference type="PROSITE" id="PS50297">
    <property type="entry name" value="ANK_REP_REGION"/>
    <property type="match status" value="6"/>
</dbReference>
<dbReference type="PANTHER" id="PTHR24123">
    <property type="entry name" value="ANKYRIN REPEAT-CONTAINING"/>
    <property type="match status" value="1"/>
</dbReference>
<evidence type="ECO:0000313" key="13">
    <source>
        <dbReference type="EMBL" id="CAL1278171.1"/>
    </source>
</evidence>
<accession>A0AAV2A294</accession>
<feature type="repeat" description="ANK" evidence="12">
    <location>
        <begin position="24"/>
        <end position="58"/>
    </location>
</feature>
<feature type="repeat" description="ANK" evidence="12">
    <location>
        <begin position="94"/>
        <end position="132"/>
    </location>
</feature>
<dbReference type="GO" id="GO:0044231">
    <property type="term" value="C:host cell presynaptic membrane"/>
    <property type="evidence" value="ECO:0007669"/>
    <property type="project" value="UniProtKB-KW"/>
</dbReference>
<evidence type="ECO:0000256" key="3">
    <source>
        <dbReference type="ARBA" id="ARBA00022483"/>
    </source>
</evidence>
<proteinExistence type="predicted"/>
<dbReference type="GO" id="GO:0044218">
    <property type="term" value="C:other organism cell membrane"/>
    <property type="evidence" value="ECO:0007669"/>
    <property type="project" value="UniProtKB-KW"/>
</dbReference>
<evidence type="ECO:0000256" key="11">
    <source>
        <dbReference type="ARBA" id="ARBA00023298"/>
    </source>
</evidence>
<dbReference type="GO" id="GO:0006887">
    <property type="term" value="P:exocytosis"/>
    <property type="evidence" value="ECO:0007669"/>
    <property type="project" value="UniProtKB-KW"/>
</dbReference>
<keyword evidence="8" id="KW-0677">Repeat</keyword>
<evidence type="ECO:0000256" key="1">
    <source>
        <dbReference type="ARBA" id="ARBA00004175"/>
    </source>
</evidence>
<dbReference type="GO" id="GO:0090729">
    <property type="term" value="F:toxin activity"/>
    <property type="evidence" value="ECO:0007669"/>
    <property type="project" value="UniProtKB-KW"/>
</dbReference>
<name>A0AAV2A294_9ARAC</name>
<dbReference type="EMBL" id="CAXIEN010000110">
    <property type="protein sequence ID" value="CAL1278171.1"/>
    <property type="molecule type" value="Genomic_DNA"/>
</dbReference>
<dbReference type="Gene3D" id="1.25.40.20">
    <property type="entry name" value="Ankyrin repeat-containing domain"/>
    <property type="match status" value="4"/>
</dbReference>
<gene>
    <name evidence="13" type="ORF">LARSCL_LOCUS9631</name>
</gene>
<feature type="repeat" description="ANK" evidence="12">
    <location>
        <begin position="337"/>
        <end position="368"/>
    </location>
</feature>
<evidence type="ECO:0000256" key="10">
    <source>
        <dbReference type="ARBA" id="ARBA00023043"/>
    </source>
</evidence>
<evidence type="ECO:0000256" key="8">
    <source>
        <dbReference type="ARBA" id="ARBA00022737"/>
    </source>
</evidence>
<keyword evidence="3" id="KW-0268">Exocytosis</keyword>
<feature type="repeat" description="ANK" evidence="12">
    <location>
        <begin position="231"/>
        <end position="264"/>
    </location>
</feature>
<dbReference type="Proteomes" id="UP001497382">
    <property type="component" value="Unassembled WGS sequence"/>
</dbReference>
<feature type="repeat" description="ANK" evidence="12">
    <location>
        <begin position="267"/>
        <end position="301"/>
    </location>
</feature>
<dbReference type="AlphaFoldDB" id="A0AAV2A294"/>
<evidence type="ECO:0000256" key="9">
    <source>
        <dbReference type="ARBA" id="ARBA00023028"/>
    </source>
</evidence>
<evidence type="ECO:0000256" key="12">
    <source>
        <dbReference type="PROSITE-ProRule" id="PRU00023"/>
    </source>
</evidence>
<protein>
    <submittedName>
        <fullName evidence="13">Uncharacterized protein</fullName>
    </submittedName>
</protein>
<keyword evidence="5" id="KW-1052">Target cell membrane</keyword>
<dbReference type="InterPro" id="IPR002110">
    <property type="entry name" value="Ankyrin_rpt"/>
</dbReference>
<dbReference type="SUPFAM" id="SSF48403">
    <property type="entry name" value="Ankyrin repeat"/>
    <property type="match status" value="2"/>
</dbReference>
<dbReference type="PROSITE" id="PS50088">
    <property type="entry name" value="ANK_REPEAT"/>
    <property type="match status" value="7"/>
</dbReference>
<evidence type="ECO:0000256" key="5">
    <source>
        <dbReference type="ARBA" id="ARBA00022537"/>
    </source>
</evidence>
<feature type="repeat" description="ANK" evidence="12">
    <location>
        <begin position="302"/>
        <end position="334"/>
    </location>
</feature>
<comment type="subcellular location">
    <subcellularLocation>
        <location evidence="2">Secreted</location>
    </subcellularLocation>
    <subcellularLocation>
        <location evidence="1">Target cell membrane</location>
    </subcellularLocation>
</comment>
<keyword evidence="9" id="KW-0638">Presynaptic neurotoxin</keyword>
<dbReference type="GO" id="GO:0005576">
    <property type="term" value="C:extracellular region"/>
    <property type="evidence" value="ECO:0007669"/>
    <property type="project" value="UniProtKB-SubCell"/>
</dbReference>
<evidence type="ECO:0000313" key="14">
    <source>
        <dbReference type="Proteomes" id="UP001497382"/>
    </source>
</evidence>
<organism evidence="13 14">
    <name type="scientific">Larinioides sclopetarius</name>
    <dbReference type="NCBI Taxonomy" id="280406"/>
    <lineage>
        <taxon>Eukaryota</taxon>
        <taxon>Metazoa</taxon>
        <taxon>Ecdysozoa</taxon>
        <taxon>Arthropoda</taxon>
        <taxon>Chelicerata</taxon>
        <taxon>Arachnida</taxon>
        <taxon>Araneae</taxon>
        <taxon>Araneomorphae</taxon>
        <taxon>Entelegynae</taxon>
        <taxon>Araneoidea</taxon>
        <taxon>Araneidae</taxon>
        <taxon>Larinioides</taxon>
    </lineage>
</organism>
<dbReference type="InterPro" id="IPR051165">
    <property type="entry name" value="Multifunctional_ANK_Repeat"/>
</dbReference>
<evidence type="ECO:0000256" key="4">
    <source>
        <dbReference type="ARBA" id="ARBA00022525"/>
    </source>
</evidence>
<reference evidence="13 14" key="1">
    <citation type="submission" date="2024-04" db="EMBL/GenBank/DDBJ databases">
        <authorList>
            <person name="Rising A."/>
            <person name="Reimegard J."/>
            <person name="Sonavane S."/>
            <person name="Akerstrom W."/>
            <person name="Nylinder S."/>
            <person name="Hedman E."/>
            <person name="Kallberg Y."/>
        </authorList>
    </citation>
    <scope>NUCLEOTIDE SEQUENCE [LARGE SCALE GENOMIC DNA]</scope>
</reference>
<keyword evidence="4" id="KW-0964">Secreted</keyword>
<keyword evidence="11" id="KW-0472">Membrane</keyword>
<sequence length="680" mass="77406">MDNRSKEISHNETVKSAYRKTRYSEENVLHVAISRRVVKINVIKYLLAKGLDVNKKNSNGETAMHVAVFKKCPELEVIRLLLDYGADVKILDDKGNTPLHSAVIPHTENPCCQLKIVKILLDAGVDINALNNAQQTAFSISLNAKRKINTNLIEELLKRGANFKLKLKRPPLFYAVRNKFMRYDIVKVLLDYGACVNLDVFDHAVKNPNCTIEIVEAILSHGFDVNCVNHAGYTPLHLSVMSAHNASIVETLLKWGAKANARTNFMYKVTPLHLAVRNEKCPLSVVEVLLRYGADTSAICSFGNTPLMLAAKYRDDKVLEELLVKGADPNQMSGFVSALHFAALNQSSNANILKTLIQYGGNINIADPSVGITPLLYILRKDYKINQVKELLRNGATLQFADERLSPLRIVLKNSFFSIDTVLVIREILKYAPRLLYEEVLFDALSNAKCPVDVYHELIRQGANVQSKDSTGKTPLHRALESLRPKMNVFELFLKYEAWCTCQKLPWSMAVNNIFLFSKNEKFLKLLIKYATLQNHIFKNNFLDRVYIYFLPYPYVLHNQMLCESELIRMAKLAMSNRKSRGEIAFDCLFRRKRESKVFEIFEDDILKVLTGGRFPIYSNVIARKLKKSVLMEHALTRKIYTRSEKPYPHDIVLTADSVRHILGYLSNNCIINLLSAFKF</sequence>
<dbReference type="InterPro" id="IPR036770">
    <property type="entry name" value="Ankyrin_rpt-contain_sf"/>
</dbReference>
<dbReference type="SMART" id="SM00248">
    <property type="entry name" value="ANK"/>
    <property type="match status" value="12"/>
</dbReference>
<keyword evidence="6" id="KW-0800">Toxin</keyword>
<comment type="caution">
    <text evidence="13">The sequence shown here is derived from an EMBL/GenBank/DDBJ whole genome shotgun (WGS) entry which is preliminary data.</text>
</comment>
<dbReference type="Pfam" id="PF12796">
    <property type="entry name" value="Ank_2"/>
    <property type="match status" value="2"/>
</dbReference>
<keyword evidence="7" id="KW-0528">Neurotoxin</keyword>
<keyword evidence="11" id="KW-1053">Target membrane</keyword>
<dbReference type="PANTHER" id="PTHR24123:SF33">
    <property type="entry name" value="PROTEIN HOS4"/>
    <property type="match status" value="1"/>
</dbReference>
<keyword evidence="14" id="KW-1185">Reference proteome</keyword>
<evidence type="ECO:0000256" key="6">
    <source>
        <dbReference type="ARBA" id="ARBA00022656"/>
    </source>
</evidence>
<keyword evidence="10 12" id="KW-0040">ANK repeat</keyword>
<feature type="repeat" description="ANK" evidence="12">
    <location>
        <begin position="59"/>
        <end position="93"/>
    </location>
</feature>